<dbReference type="Pfam" id="PF13359">
    <property type="entry name" value="DDE_Tnp_4"/>
    <property type="match status" value="1"/>
</dbReference>
<evidence type="ECO:0000256" key="5">
    <source>
        <dbReference type="ARBA" id="ARBA00023125"/>
    </source>
</evidence>
<feature type="domain" description="THAP-type" evidence="7">
    <location>
        <begin position="16"/>
        <end position="98"/>
    </location>
</feature>
<keyword evidence="4" id="KW-0862">Zinc</keyword>
<dbReference type="SUPFAM" id="SSF57716">
    <property type="entry name" value="Glucocorticoid receptor-like (DNA-binding domain)"/>
    <property type="match status" value="1"/>
</dbReference>
<dbReference type="Proteomes" id="UP000281406">
    <property type="component" value="Unassembled WGS sequence"/>
</dbReference>
<protein>
    <submittedName>
        <fullName evidence="8">THAP domain-containing protein 1</fullName>
    </submittedName>
</protein>
<gene>
    <name evidence="8" type="ORF">DPX16_8183</name>
</gene>
<comment type="caution">
    <text evidence="8">The sequence shown here is derived from an EMBL/GenBank/DDBJ whole genome shotgun (WGS) entry which is preliminary data.</text>
</comment>
<proteinExistence type="predicted"/>
<evidence type="ECO:0000313" key="8">
    <source>
        <dbReference type="EMBL" id="ROL42304.1"/>
    </source>
</evidence>
<evidence type="ECO:0000256" key="6">
    <source>
        <dbReference type="PROSITE-ProRule" id="PRU00309"/>
    </source>
</evidence>
<dbReference type="Pfam" id="PF05485">
    <property type="entry name" value="THAP"/>
    <property type="match status" value="1"/>
</dbReference>
<dbReference type="InterPro" id="IPR027805">
    <property type="entry name" value="Transposase_HTH_dom"/>
</dbReference>
<dbReference type="PROSITE" id="PS50950">
    <property type="entry name" value="ZF_THAP"/>
    <property type="match status" value="1"/>
</dbReference>
<keyword evidence="3 6" id="KW-0863">Zinc-finger</keyword>
<dbReference type="InterPro" id="IPR027806">
    <property type="entry name" value="HARBI1_dom"/>
</dbReference>
<evidence type="ECO:0000259" key="7">
    <source>
        <dbReference type="PROSITE" id="PS50950"/>
    </source>
</evidence>
<dbReference type="OrthoDB" id="10020990at2759"/>
<keyword evidence="9" id="KW-1185">Reference proteome</keyword>
<evidence type="ECO:0000256" key="1">
    <source>
        <dbReference type="ARBA" id="ARBA00001968"/>
    </source>
</evidence>
<comment type="cofactor">
    <cofactor evidence="1">
        <name>a divalent metal cation</name>
        <dbReference type="ChEBI" id="CHEBI:60240"/>
    </cofactor>
</comment>
<evidence type="ECO:0000256" key="3">
    <source>
        <dbReference type="ARBA" id="ARBA00022771"/>
    </source>
</evidence>
<name>A0A3N0Y849_ANAGA</name>
<evidence type="ECO:0000313" key="9">
    <source>
        <dbReference type="Proteomes" id="UP000281406"/>
    </source>
</evidence>
<dbReference type="GO" id="GO:0008270">
    <property type="term" value="F:zinc ion binding"/>
    <property type="evidence" value="ECO:0007669"/>
    <property type="project" value="UniProtKB-KW"/>
</dbReference>
<organism evidence="8 9">
    <name type="scientific">Anabarilius grahami</name>
    <name type="common">Kanglang fish</name>
    <name type="synonym">Barilius grahami</name>
    <dbReference type="NCBI Taxonomy" id="495550"/>
    <lineage>
        <taxon>Eukaryota</taxon>
        <taxon>Metazoa</taxon>
        <taxon>Chordata</taxon>
        <taxon>Craniata</taxon>
        <taxon>Vertebrata</taxon>
        <taxon>Euteleostomi</taxon>
        <taxon>Actinopterygii</taxon>
        <taxon>Neopterygii</taxon>
        <taxon>Teleostei</taxon>
        <taxon>Ostariophysi</taxon>
        <taxon>Cypriniformes</taxon>
        <taxon>Xenocyprididae</taxon>
        <taxon>Xenocypridinae</taxon>
        <taxon>Xenocypridinae incertae sedis</taxon>
        <taxon>Anabarilius</taxon>
    </lineage>
</organism>
<dbReference type="GO" id="GO:0003677">
    <property type="term" value="F:DNA binding"/>
    <property type="evidence" value="ECO:0007669"/>
    <property type="project" value="UniProtKB-UniRule"/>
</dbReference>
<dbReference type="PANTHER" id="PTHR23080:SF133">
    <property type="entry name" value="SI:CH211-262I1.5-RELATED"/>
    <property type="match status" value="1"/>
</dbReference>
<dbReference type="PANTHER" id="PTHR23080">
    <property type="entry name" value="THAP DOMAIN PROTEIN"/>
    <property type="match status" value="1"/>
</dbReference>
<dbReference type="SMART" id="SM00980">
    <property type="entry name" value="THAP"/>
    <property type="match status" value="1"/>
</dbReference>
<dbReference type="Pfam" id="PF13613">
    <property type="entry name" value="HTH_Tnp_4"/>
    <property type="match status" value="1"/>
</dbReference>
<accession>A0A3N0Y849</accession>
<dbReference type="EMBL" id="RJVU01049825">
    <property type="protein sequence ID" value="ROL42304.1"/>
    <property type="molecule type" value="Genomic_DNA"/>
</dbReference>
<evidence type="ECO:0000256" key="4">
    <source>
        <dbReference type="ARBA" id="ARBA00022833"/>
    </source>
</evidence>
<keyword evidence="2" id="KW-0479">Metal-binding</keyword>
<evidence type="ECO:0000256" key="2">
    <source>
        <dbReference type="ARBA" id="ARBA00022723"/>
    </source>
</evidence>
<keyword evidence="5 6" id="KW-0238">DNA-binding</keyword>
<dbReference type="InterPro" id="IPR006612">
    <property type="entry name" value="THAP_Znf"/>
</dbReference>
<reference evidence="8 9" key="1">
    <citation type="submission" date="2018-10" db="EMBL/GenBank/DDBJ databases">
        <title>Genome assembly for a Yunnan-Guizhou Plateau 3E fish, Anabarilius grahami (Regan), and its evolutionary and genetic applications.</title>
        <authorList>
            <person name="Jiang W."/>
        </authorList>
    </citation>
    <scope>NUCLEOTIDE SEQUENCE [LARGE SCALE GENOMIC DNA]</scope>
    <source>
        <strain evidence="8">AG-KIZ</strain>
        <tissue evidence="8">Muscle</tissue>
    </source>
</reference>
<sequence length="433" mass="49343">MSCKKTFKFQRTDSTTAEHCCVPLCQASSKYNKVLSFHTFSSDVEIRRKWFVAIRRDYFTVSPHTRVCSRLFKKEDVREPVSETGRWLLIKGAVPTLFAWNDFTLPTSRPGVWERRERPPPDDDTAGEEADMLVDHDYASAPDPAVVDLAFDDNMSLREEILKLKEQVEKLTMNQCFGIHRFVASDKDIRFFHKTHSLQPIDEMFMFLNYLALGSKQCDLADRYGVHQSTVSWIITSWSKFLYTVLGSVRIWIPEEKIREHLPAEFMDYADIILDCTELRCQCPSSPLLQSGTLSTYKSHCTLKGLLGVAPHGAVTFISSLYAGSISDKQITRESGILCLLRPGMAIMVDCGFLVDDLVPCKIYRPAFLSGRSQMSACEVREQLHDRGFLVDDLVPCKIYRPAFLSGRSQMSACEVRETQAIAKAPCWKLIRE</sequence>
<dbReference type="AlphaFoldDB" id="A0A3N0Y849"/>